<proteinExistence type="predicted"/>
<reference evidence="2 3" key="1">
    <citation type="submission" date="2024-09" db="EMBL/GenBank/DDBJ databases">
        <title>Chromosome-scale assembly of Riccia sorocarpa.</title>
        <authorList>
            <person name="Paukszto L."/>
        </authorList>
    </citation>
    <scope>NUCLEOTIDE SEQUENCE [LARGE SCALE GENOMIC DNA]</scope>
    <source>
        <strain evidence="2">LP-2024</strain>
        <tissue evidence="2">Aerial parts of the thallus</tissue>
    </source>
</reference>
<comment type="caution">
    <text evidence="2">The sequence shown here is derived from an EMBL/GenBank/DDBJ whole genome shotgun (WGS) entry which is preliminary data.</text>
</comment>
<feature type="region of interest" description="Disordered" evidence="1">
    <location>
        <begin position="37"/>
        <end position="57"/>
    </location>
</feature>
<gene>
    <name evidence="2" type="ORF">R1sor_007895</name>
</gene>
<protein>
    <submittedName>
        <fullName evidence="2">Uncharacterized protein</fullName>
    </submittedName>
</protein>
<organism evidence="2 3">
    <name type="scientific">Riccia sorocarpa</name>
    <dbReference type="NCBI Taxonomy" id="122646"/>
    <lineage>
        <taxon>Eukaryota</taxon>
        <taxon>Viridiplantae</taxon>
        <taxon>Streptophyta</taxon>
        <taxon>Embryophyta</taxon>
        <taxon>Marchantiophyta</taxon>
        <taxon>Marchantiopsida</taxon>
        <taxon>Marchantiidae</taxon>
        <taxon>Marchantiales</taxon>
        <taxon>Ricciaceae</taxon>
        <taxon>Riccia</taxon>
    </lineage>
</organism>
<name>A0ABD3HV89_9MARC</name>
<accession>A0ABD3HV89</accession>
<evidence type="ECO:0000313" key="3">
    <source>
        <dbReference type="Proteomes" id="UP001633002"/>
    </source>
</evidence>
<dbReference type="EMBL" id="JBJQOH010000003">
    <property type="protein sequence ID" value="KAL3694244.1"/>
    <property type="molecule type" value="Genomic_DNA"/>
</dbReference>
<evidence type="ECO:0000313" key="2">
    <source>
        <dbReference type="EMBL" id="KAL3694244.1"/>
    </source>
</evidence>
<dbReference type="AlphaFoldDB" id="A0ABD3HV89"/>
<sequence>MTSDESADTTAQLPRTVKTLTMGVDLVSLIPQAMKIKKQGRNAPHSVRKTPHPTSVRHSHARLALLALQSAAVTPSTTS</sequence>
<evidence type="ECO:0000256" key="1">
    <source>
        <dbReference type="SAM" id="MobiDB-lite"/>
    </source>
</evidence>
<keyword evidence="3" id="KW-1185">Reference proteome</keyword>
<dbReference type="Proteomes" id="UP001633002">
    <property type="component" value="Unassembled WGS sequence"/>
</dbReference>